<dbReference type="Proteomes" id="UP000599024">
    <property type="component" value="Unassembled WGS sequence"/>
</dbReference>
<keyword evidence="3 6" id="KW-0274">FAD</keyword>
<dbReference type="GO" id="GO:0006783">
    <property type="term" value="P:heme biosynthetic process"/>
    <property type="evidence" value="ECO:0007669"/>
    <property type="project" value="UniProtKB-UniRule"/>
</dbReference>
<proteinExistence type="inferred from homology"/>
<comment type="cofactor">
    <cofactor evidence="1 6">
        <name>FAD</name>
        <dbReference type="ChEBI" id="CHEBI:57692"/>
    </cofactor>
</comment>
<evidence type="ECO:0000256" key="6">
    <source>
        <dbReference type="RuleBase" id="RU364052"/>
    </source>
</evidence>
<evidence type="ECO:0000256" key="2">
    <source>
        <dbReference type="ARBA" id="ARBA00022630"/>
    </source>
</evidence>
<dbReference type="Pfam" id="PF01593">
    <property type="entry name" value="Amino_oxidase"/>
    <property type="match status" value="1"/>
</dbReference>
<dbReference type="PANTHER" id="PTHR42923:SF3">
    <property type="entry name" value="PROTOPORPHYRINOGEN OXIDASE"/>
    <property type="match status" value="1"/>
</dbReference>
<keyword evidence="5 6" id="KW-0350">Heme biosynthesis</keyword>
<dbReference type="SUPFAM" id="SSF51905">
    <property type="entry name" value="FAD/NAD(P)-binding domain"/>
    <property type="match status" value="1"/>
</dbReference>
<comment type="caution">
    <text evidence="9">The sequence shown here is derived from an EMBL/GenBank/DDBJ whole genome shotgun (WGS) entry which is preliminary data.</text>
</comment>
<evidence type="ECO:0000256" key="5">
    <source>
        <dbReference type="ARBA" id="ARBA00023133"/>
    </source>
</evidence>
<feature type="domain" description="Amine oxidase" evidence="8">
    <location>
        <begin position="14"/>
        <end position="450"/>
    </location>
</feature>
<evidence type="ECO:0000259" key="8">
    <source>
        <dbReference type="Pfam" id="PF01593"/>
    </source>
</evidence>
<evidence type="ECO:0000256" key="4">
    <source>
        <dbReference type="ARBA" id="ARBA00023002"/>
    </source>
</evidence>
<protein>
    <recommendedName>
        <fullName evidence="6">Coproporphyrinogen III oxidase</fullName>
        <ecNumber evidence="6">1.3.3.15</ecNumber>
    </recommendedName>
</protein>
<evidence type="ECO:0000256" key="7">
    <source>
        <dbReference type="SAM" id="MobiDB-lite"/>
    </source>
</evidence>
<dbReference type="InterPro" id="IPR002937">
    <property type="entry name" value="Amino_oxidase"/>
</dbReference>
<evidence type="ECO:0000256" key="3">
    <source>
        <dbReference type="ARBA" id="ARBA00022827"/>
    </source>
</evidence>
<dbReference type="Gene3D" id="1.10.3110.10">
    <property type="entry name" value="protoporphyrinogen ix oxidase, domain 3"/>
    <property type="match status" value="1"/>
</dbReference>
<dbReference type="Gene3D" id="3.90.660.20">
    <property type="entry name" value="Protoporphyrinogen oxidase, mitochondrial, domain 2"/>
    <property type="match status" value="1"/>
</dbReference>
<evidence type="ECO:0000313" key="9">
    <source>
        <dbReference type="EMBL" id="MBC8208567.1"/>
    </source>
</evidence>
<dbReference type="InterPro" id="IPR036188">
    <property type="entry name" value="FAD/NAD-bd_sf"/>
</dbReference>
<dbReference type="GO" id="GO:0005737">
    <property type="term" value="C:cytoplasm"/>
    <property type="evidence" value="ECO:0007669"/>
    <property type="project" value="UniProtKB-SubCell"/>
</dbReference>
<comment type="subcellular location">
    <subcellularLocation>
        <location evidence="6">Cytoplasm</location>
    </subcellularLocation>
</comment>
<dbReference type="InterPro" id="IPR004572">
    <property type="entry name" value="Protoporphyrinogen_oxidase"/>
</dbReference>
<dbReference type="InterPro" id="IPR050464">
    <property type="entry name" value="Zeta_carotene_desat/Oxidored"/>
</dbReference>
<dbReference type="PANTHER" id="PTHR42923">
    <property type="entry name" value="PROTOPORPHYRINOGEN OXIDASE"/>
    <property type="match status" value="1"/>
</dbReference>
<reference evidence="9 10" key="1">
    <citation type="submission" date="2020-08" db="EMBL/GenBank/DDBJ databases">
        <title>Bridging the membrane lipid divide: bacteria of the FCB group superphylum have the potential to synthesize archaeal ether lipids.</title>
        <authorList>
            <person name="Villanueva L."/>
            <person name="Von Meijenfeldt F.A.B."/>
            <person name="Westbye A.B."/>
            <person name="Yadav S."/>
            <person name="Hopmans E.C."/>
            <person name="Dutilh B.E."/>
            <person name="Sinninghe Damste J.S."/>
        </authorList>
    </citation>
    <scope>NUCLEOTIDE SEQUENCE [LARGE SCALE GENOMIC DNA]</scope>
    <source>
        <strain evidence="9">NIOZ-UU81</strain>
    </source>
</reference>
<comment type="function">
    <text evidence="6">Involved in coproporphyrin-dependent heme b biosynthesis. Catalyzes the oxidation of coproporphyrinogen III to coproporphyrin III.</text>
</comment>
<dbReference type="EC" id="1.3.3.15" evidence="6"/>
<dbReference type="EMBL" id="JACNLK010000045">
    <property type="protein sequence ID" value="MBC8208567.1"/>
    <property type="molecule type" value="Genomic_DNA"/>
</dbReference>
<sequence length="468" mass="50904">MKRTVDTLIIGAGLSGLSVAHWLKQDCPGHRLLLVDGANHTGGAIASHLEQGYLAEAGPHGFLDNCEESNRLLQETGLDQECVKAPLSRFVRYVCLEDRLRLIPQSPSRIIRAPLISPLAKLRVLGDLFKKPLPGEPTVAQWVEHRFGPALLPFADAVFTGTYAGDIERLVMDGVMPGARELERKHGSLIRGILAKLSKNKKGKNKAKGLPAMTSFPTGMGRLPQRLSEGLKPGEELELNCLVEQIRPNGKSWSVEAEGLTVTASNLVLALPVNAALKLTAGLDMPDDPPPQAGIPEAWIATIACGFDGRSQLPPGFGYLAPEQEGRFALGTLFSSNMFPGRTPEGHILFEILVGGRRHPEKLALDDEEMTRRALADVRTLLNLTGEPSWTKVLRPQGGIPQLEAGYPGLLAWRDRLTTTYPGLYLNGFGWEGIGLNDMMKTAARTAAAIREQRQGAGEEAELKKIYF</sequence>
<dbReference type="Gene3D" id="3.50.50.60">
    <property type="entry name" value="FAD/NAD(P)-binding domain"/>
    <property type="match status" value="1"/>
</dbReference>
<dbReference type="AlphaFoldDB" id="A0A8J6TDQ1"/>
<evidence type="ECO:0000256" key="1">
    <source>
        <dbReference type="ARBA" id="ARBA00001974"/>
    </source>
</evidence>
<comment type="similarity">
    <text evidence="6">Belongs to the protoporphyrinogen/coproporphyrinogen oxidase family. Coproporphyrinogen III oxidase subfamily.</text>
</comment>
<keyword evidence="6" id="KW-0963">Cytoplasm</keyword>
<name>A0A8J6TDQ1_9BACT</name>
<keyword evidence="4 6" id="KW-0560">Oxidoreductase</keyword>
<dbReference type="NCBIfam" id="TIGR00562">
    <property type="entry name" value="proto_IX_ox"/>
    <property type="match status" value="1"/>
</dbReference>
<dbReference type="GO" id="GO:0004729">
    <property type="term" value="F:oxygen-dependent protoporphyrinogen oxidase activity"/>
    <property type="evidence" value="ECO:0007669"/>
    <property type="project" value="UniProtKB-UniRule"/>
</dbReference>
<organism evidence="9 10">
    <name type="scientific">Candidatus Desulfatifera sulfidica</name>
    <dbReference type="NCBI Taxonomy" id="2841691"/>
    <lineage>
        <taxon>Bacteria</taxon>
        <taxon>Pseudomonadati</taxon>
        <taxon>Thermodesulfobacteriota</taxon>
        <taxon>Desulfobulbia</taxon>
        <taxon>Desulfobulbales</taxon>
        <taxon>Desulfobulbaceae</taxon>
        <taxon>Candidatus Desulfatifera</taxon>
    </lineage>
</organism>
<keyword evidence="2 6" id="KW-0285">Flavoprotein</keyword>
<accession>A0A8J6TDQ1</accession>
<comment type="pathway">
    <text evidence="6">Porphyrin-containing compound metabolism; protoheme biosynthesis.</text>
</comment>
<comment type="catalytic activity">
    <reaction evidence="6">
        <text>coproporphyrinogen III + 3 O2 = coproporphyrin III + 3 H2O2</text>
        <dbReference type="Rhea" id="RHEA:43436"/>
        <dbReference type="ChEBI" id="CHEBI:15379"/>
        <dbReference type="ChEBI" id="CHEBI:16240"/>
        <dbReference type="ChEBI" id="CHEBI:57309"/>
        <dbReference type="ChEBI" id="CHEBI:131725"/>
        <dbReference type="EC" id="1.3.3.15"/>
    </reaction>
</comment>
<feature type="region of interest" description="Disordered" evidence="7">
    <location>
        <begin position="203"/>
        <end position="222"/>
    </location>
</feature>
<evidence type="ECO:0000313" key="10">
    <source>
        <dbReference type="Proteomes" id="UP000599024"/>
    </source>
</evidence>
<dbReference type="SUPFAM" id="SSF54373">
    <property type="entry name" value="FAD-linked reductases, C-terminal domain"/>
    <property type="match status" value="1"/>
</dbReference>
<gene>
    <name evidence="9" type="primary">hemG</name>
    <name evidence="9" type="ORF">H8E79_05320</name>
</gene>